<evidence type="ECO:0000259" key="16">
    <source>
        <dbReference type="PROSITE" id="PS50011"/>
    </source>
</evidence>
<comment type="caution">
    <text evidence="19">The sequence shown here is derived from an EMBL/GenBank/DDBJ whole genome shotgun (WGS) entry which is preliminary data.</text>
</comment>
<comment type="similarity">
    <text evidence="13">Belongs to the protein kinase superfamily. Ser/Thr protein kinase family.</text>
</comment>
<dbReference type="Pfam" id="PF00954">
    <property type="entry name" value="S_locus_glycop"/>
    <property type="match status" value="1"/>
</dbReference>
<evidence type="ECO:0000256" key="15">
    <source>
        <dbReference type="SAM" id="Phobius"/>
    </source>
</evidence>
<keyword evidence="20" id="KW-1185">Reference proteome</keyword>
<dbReference type="PROSITE" id="PS50011">
    <property type="entry name" value="PROTEIN_KINASE_DOM"/>
    <property type="match status" value="1"/>
</dbReference>
<keyword evidence="9" id="KW-0675">Receptor</keyword>
<keyword evidence="6 13" id="KW-0418">Kinase</keyword>
<evidence type="ECO:0000256" key="13">
    <source>
        <dbReference type="PIRNR" id="PIRNR000641"/>
    </source>
</evidence>
<dbReference type="SMART" id="SM00108">
    <property type="entry name" value="B_lectin"/>
    <property type="match status" value="1"/>
</dbReference>
<evidence type="ECO:0000256" key="12">
    <source>
        <dbReference type="ARBA" id="ARBA00048679"/>
    </source>
</evidence>
<dbReference type="Gene3D" id="1.10.510.10">
    <property type="entry name" value="Transferase(Phosphotransferase) domain 1"/>
    <property type="match status" value="1"/>
</dbReference>
<name>A0A811PW35_9POAL</name>
<evidence type="ECO:0000259" key="17">
    <source>
        <dbReference type="PROSITE" id="PS50927"/>
    </source>
</evidence>
<dbReference type="InterPro" id="IPR001245">
    <property type="entry name" value="Ser-Thr/Tyr_kinase_cat_dom"/>
</dbReference>
<evidence type="ECO:0000256" key="7">
    <source>
        <dbReference type="ARBA" id="ARBA00022840"/>
    </source>
</evidence>
<reference evidence="19" key="1">
    <citation type="submission" date="2020-10" db="EMBL/GenBank/DDBJ databases">
        <authorList>
            <person name="Han B."/>
            <person name="Lu T."/>
            <person name="Zhao Q."/>
            <person name="Huang X."/>
            <person name="Zhao Y."/>
        </authorList>
    </citation>
    <scope>NUCLEOTIDE SEQUENCE</scope>
</reference>
<dbReference type="InterPro" id="IPR011009">
    <property type="entry name" value="Kinase-like_dom_sf"/>
</dbReference>
<keyword evidence="4" id="KW-0732">Signal</keyword>
<dbReference type="CDD" id="cd01098">
    <property type="entry name" value="PAN_AP_plant"/>
    <property type="match status" value="1"/>
</dbReference>
<evidence type="ECO:0000256" key="6">
    <source>
        <dbReference type="ARBA" id="ARBA00022777"/>
    </source>
</evidence>
<gene>
    <name evidence="19" type="ORF">NCGR_LOCUS35869</name>
</gene>
<protein>
    <recommendedName>
        <fullName evidence="13">Receptor-like serine/threonine-protein kinase</fullName>
        <ecNumber evidence="13">2.7.11.1</ecNumber>
    </recommendedName>
</protein>
<dbReference type="PANTHER" id="PTHR32444:SF235">
    <property type="entry name" value="OS01G0783900 PROTEIN"/>
    <property type="match status" value="1"/>
</dbReference>
<dbReference type="GO" id="GO:0016020">
    <property type="term" value="C:membrane"/>
    <property type="evidence" value="ECO:0007669"/>
    <property type="project" value="UniProtKB-SubCell"/>
</dbReference>
<evidence type="ECO:0000256" key="3">
    <source>
        <dbReference type="ARBA" id="ARBA00022679"/>
    </source>
</evidence>
<dbReference type="InterPro" id="IPR001480">
    <property type="entry name" value="Bulb-type_lectin_dom"/>
</dbReference>
<feature type="transmembrane region" description="Helical" evidence="15">
    <location>
        <begin position="476"/>
        <end position="498"/>
    </location>
</feature>
<keyword evidence="10" id="KW-0325">Glycoprotein</keyword>
<dbReference type="PROSITE" id="PS50927">
    <property type="entry name" value="BULB_LECTIN"/>
    <property type="match status" value="1"/>
</dbReference>
<dbReference type="CDD" id="cd00028">
    <property type="entry name" value="B_lectin"/>
    <property type="match status" value="1"/>
</dbReference>
<dbReference type="PANTHER" id="PTHR32444">
    <property type="entry name" value="BULB-TYPE LECTIN DOMAIN-CONTAINING PROTEIN"/>
    <property type="match status" value="1"/>
</dbReference>
<dbReference type="Pfam" id="PF08276">
    <property type="entry name" value="PAN_2"/>
    <property type="match status" value="1"/>
</dbReference>
<keyword evidence="15" id="KW-0812">Transmembrane</keyword>
<evidence type="ECO:0000256" key="11">
    <source>
        <dbReference type="ARBA" id="ARBA00047899"/>
    </source>
</evidence>
<evidence type="ECO:0000259" key="18">
    <source>
        <dbReference type="PROSITE" id="PS50948"/>
    </source>
</evidence>
<feature type="domain" description="Protein kinase" evidence="16">
    <location>
        <begin position="540"/>
        <end position="809"/>
    </location>
</feature>
<dbReference type="InterPro" id="IPR036426">
    <property type="entry name" value="Bulb-type_lectin_dom_sf"/>
</dbReference>
<sequence>MAMGPLSSVALPSETSSFQGVGQDYATQFHQCSLQLAANTVTTESKLQTQLVAAAASMAAEQDNNVFILKYLVPDGSLAIGQSLQVGQTLVSAQGIFVLGFFTIGANTYLGIWYNYIKPQTIVWVANRDKPIKGGNVSLTLSQSSLDLVDTRRGSLWSSGTLNTNSPQAFLLDTGNLIINDTTMSRSTPGQVLWRSFDHPCDTFLSGMRIGYDTSAANNGLLQLRSWKSESDPSPGDYTISMDPRRMPELLLFNATDLTYRTGPWNGQAFNGQPYLKPTNDVVFNMTVREGSAYYSFTALNTSVQWRLVLMPDGIAYRWRSNSDNKWEYYWHWPQSTCDSSRSAVQTPSAPPLSANACRSSSPRRRREWNQRNFAGGCVRSVSPFSCSSANGFSRLSLVKVPDTLNATLVRGKSLDGCRELCLGNCSCNALRLLGGSDCVVWSGDLLDTVQLTIGIDDLYTRVSHNDPSHTDRQTAIIVSVSVVGGLLLISALLVFCYRRSQRKHLPLALEHEHAPGPKLTAHLEQSLDLDAIRVATNSFTERNSIISTRSKTIYKGTLPNVGDLAIKRLNTEVGLEELKNEVKILARLNHPNIIRMMGSCIGNNNNLICYEYMPGGSLDAVLFAEDEKYGVLDWPSRLRILQGICEGLLYLHEHCRIIHRDIDPSNILLSDDLIPKISDFGLATLLDQGQSEGKAESFEGTRAYSAPELFHRKSYSAKSDVYSFGVVLLEIVTGCKATSFRREDADDLPTYVRQHWTQGTAEQLKDPRMGDAPRGEVGRCIHIGLRCVQDDPDVRPTMSYIRNTLAAIRS</sequence>
<dbReference type="OrthoDB" id="642002at2759"/>
<evidence type="ECO:0000256" key="5">
    <source>
        <dbReference type="ARBA" id="ARBA00022741"/>
    </source>
</evidence>
<keyword evidence="7 13" id="KW-0067">ATP-binding</keyword>
<evidence type="ECO:0000256" key="4">
    <source>
        <dbReference type="ARBA" id="ARBA00022729"/>
    </source>
</evidence>
<keyword evidence="15" id="KW-0472">Membrane</keyword>
<dbReference type="FunFam" id="1.10.510.10:FF:001023">
    <property type="entry name" value="Os07g0541700 protein"/>
    <property type="match status" value="1"/>
</dbReference>
<dbReference type="InterPro" id="IPR024171">
    <property type="entry name" value="SRK-like_kinase"/>
</dbReference>
<feature type="region of interest" description="Disordered" evidence="14">
    <location>
        <begin position="342"/>
        <end position="364"/>
    </location>
</feature>
<keyword evidence="8" id="KW-1015">Disulfide bond</keyword>
<evidence type="ECO:0000313" key="19">
    <source>
        <dbReference type="EMBL" id="CAD6252142.1"/>
    </source>
</evidence>
<dbReference type="GO" id="GO:0004674">
    <property type="term" value="F:protein serine/threonine kinase activity"/>
    <property type="evidence" value="ECO:0007669"/>
    <property type="project" value="UniProtKB-KW"/>
</dbReference>
<dbReference type="AlphaFoldDB" id="A0A811PW35"/>
<evidence type="ECO:0000256" key="1">
    <source>
        <dbReference type="ARBA" id="ARBA00004479"/>
    </source>
</evidence>
<dbReference type="InterPro" id="IPR000858">
    <property type="entry name" value="S_locus_glycoprot_dom"/>
</dbReference>
<keyword evidence="5 13" id="KW-0547">Nucleotide-binding</keyword>
<dbReference type="EMBL" id="CAJGYO010000008">
    <property type="protein sequence ID" value="CAD6252142.1"/>
    <property type="molecule type" value="Genomic_DNA"/>
</dbReference>
<evidence type="ECO:0000256" key="10">
    <source>
        <dbReference type="ARBA" id="ARBA00023180"/>
    </source>
</evidence>
<proteinExistence type="inferred from homology"/>
<comment type="catalytic activity">
    <reaction evidence="11 13">
        <text>L-threonyl-[protein] + ATP = O-phospho-L-threonyl-[protein] + ADP + H(+)</text>
        <dbReference type="Rhea" id="RHEA:46608"/>
        <dbReference type="Rhea" id="RHEA-COMP:11060"/>
        <dbReference type="Rhea" id="RHEA-COMP:11605"/>
        <dbReference type="ChEBI" id="CHEBI:15378"/>
        <dbReference type="ChEBI" id="CHEBI:30013"/>
        <dbReference type="ChEBI" id="CHEBI:30616"/>
        <dbReference type="ChEBI" id="CHEBI:61977"/>
        <dbReference type="ChEBI" id="CHEBI:456216"/>
        <dbReference type="EC" id="2.7.11.1"/>
    </reaction>
</comment>
<evidence type="ECO:0000256" key="14">
    <source>
        <dbReference type="SAM" id="MobiDB-lite"/>
    </source>
</evidence>
<comment type="subcellular location">
    <subcellularLocation>
        <location evidence="1">Membrane</location>
        <topology evidence="1">Single-pass type I membrane protein</topology>
    </subcellularLocation>
</comment>
<evidence type="ECO:0000256" key="8">
    <source>
        <dbReference type="ARBA" id="ARBA00023157"/>
    </source>
</evidence>
<dbReference type="InterPro" id="IPR000719">
    <property type="entry name" value="Prot_kinase_dom"/>
</dbReference>
<dbReference type="SUPFAM" id="SSF51110">
    <property type="entry name" value="alpha-D-mannose-specific plant lectins"/>
    <property type="match status" value="1"/>
</dbReference>
<dbReference type="Gene3D" id="3.30.200.20">
    <property type="entry name" value="Phosphorylase Kinase, domain 1"/>
    <property type="match status" value="1"/>
</dbReference>
<keyword evidence="3 13" id="KW-0808">Transferase</keyword>
<dbReference type="Gene3D" id="2.90.10.30">
    <property type="match status" value="1"/>
</dbReference>
<comment type="catalytic activity">
    <reaction evidence="12 13">
        <text>L-seryl-[protein] + ATP = O-phospho-L-seryl-[protein] + ADP + H(+)</text>
        <dbReference type="Rhea" id="RHEA:17989"/>
        <dbReference type="Rhea" id="RHEA-COMP:9863"/>
        <dbReference type="Rhea" id="RHEA-COMP:11604"/>
        <dbReference type="ChEBI" id="CHEBI:15378"/>
        <dbReference type="ChEBI" id="CHEBI:29999"/>
        <dbReference type="ChEBI" id="CHEBI:30616"/>
        <dbReference type="ChEBI" id="CHEBI:83421"/>
        <dbReference type="ChEBI" id="CHEBI:456216"/>
        <dbReference type="EC" id="2.7.11.1"/>
    </reaction>
</comment>
<dbReference type="PIRSF" id="PIRSF000641">
    <property type="entry name" value="SRK"/>
    <property type="match status" value="1"/>
</dbReference>
<evidence type="ECO:0000256" key="2">
    <source>
        <dbReference type="ARBA" id="ARBA00022527"/>
    </source>
</evidence>
<dbReference type="GO" id="GO:0051707">
    <property type="term" value="P:response to other organism"/>
    <property type="evidence" value="ECO:0007669"/>
    <property type="project" value="UniProtKB-ARBA"/>
</dbReference>
<dbReference type="EC" id="2.7.11.1" evidence="13"/>
<dbReference type="Pfam" id="PF07714">
    <property type="entry name" value="PK_Tyr_Ser-Thr"/>
    <property type="match status" value="1"/>
</dbReference>
<dbReference type="PROSITE" id="PS50948">
    <property type="entry name" value="PAN"/>
    <property type="match status" value="1"/>
</dbReference>
<accession>A0A811PW35</accession>
<dbReference type="Pfam" id="PF01453">
    <property type="entry name" value="B_lectin"/>
    <property type="match status" value="1"/>
</dbReference>
<evidence type="ECO:0000313" key="20">
    <source>
        <dbReference type="Proteomes" id="UP000604825"/>
    </source>
</evidence>
<dbReference type="Proteomes" id="UP000604825">
    <property type="component" value="Unassembled WGS sequence"/>
</dbReference>
<organism evidence="19 20">
    <name type="scientific">Miscanthus lutarioriparius</name>
    <dbReference type="NCBI Taxonomy" id="422564"/>
    <lineage>
        <taxon>Eukaryota</taxon>
        <taxon>Viridiplantae</taxon>
        <taxon>Streptophyta</taxon>
        <taxon>Embryophyta</taxon>
        <taxon>Tracheophyta</taxon>
        <taxon>Spermatophyta</taxon>
        <taxon>Magnoliopsida</taxon>
        <taxon>Liliopsida</taxon>
        <taxon>Poales</taxon>
        <taxon>Poaceae</taxon>
        <taxon>PACMAD clade</taxon>
        <taxon>Panicoideae</taxon>
        <taxon>Andropogonodae</taxon>
        <taxon>Andropogoneae</taxon>
        <taxon>Saccharinae</taxon>
        <taxon>Miscanthus</taxon>
    </lineage>
</organism>
<keyword evidence="15" id="KW-1133">Transmembrane helix</keyword>
<keyword evidence="2 13" id="KW-0723">Serine/threonine-protein kinase</keyword>
<dbReference type="GO" id="GO:0048544">
    <property type="term" value="P:recognition of pollen"/>
    <property type="evidence" value="ECO:0007669"/>
    <property type="project" value="InterPro"/>
</dbReference>
<dbReference type="InterPro" id="IPR003609">
    <property type="entry name" value="Pan_app"/>
</dbReference>
<evidence type="ECO:0000256" key="9">
    <source>
        <dbReference type="ARBA" id="ARBA00023170"/>
    </source>
</evidence>
<dbReference type="SUPFAM" id="SSF56112">
    <property type="entry name" value="Protein kinase-like (PK-like)"/>
    <property type="match status" value="1"/>
</dbReference>
<feature type="domain" description="Bulb-type lectin" evidence="17">
    <location>
        <begin position="75"/>
        <end position="192"/>
    </location>
</feature>
<dbReference type="GO" id="GO:0005524">
    <property type="term" value="F:ATP binding"/>
    <property type="evidence" value="ECO:0007669"/>
    <property type="project" value="UniProtKB-KW"/>
</dbReference>
<feature type="domain" description="Apple" evidence="18">
    <location>
        <begin position="387"/>
        <end position="464"/>
    </location>
</feature>